<evidence type="ECO:0008006" key="4">
    <source>
        <dbReference type="Google" id="ProtNLM"/>
    </source>
</evidence>
<dbReference type="Gene3D" id="3.10.10.10">
    <property type="entry name" value="HIV Type 1 Reverse Transcriptase, subunit A, domain 1"/>
    <property type="match status" value="1"/>
</dbReference>
<keyword evidence="3" id="KW-1185">Reference proteome</keyword>
<dbReference type="InterPro" id="IPR021109">
    <property type="entry name" value="Peptidase_aspartic_dom_sf"/>
</dbReference>
<evidence type="ECO:0000313" key="3">
    <source>
        <dbReference type="Proteomes" id="UP001603857"/>
    </source>
</evidence>
<dbReference type="Proteomes" id="UP001603857">
    <property type="component" value="Unassembled WGS sequence"/>
</dbReference>
<reference evidence="2 3" key="1">
    <citation type="submission" date="2024-08" db="EMBL/GenBank/DDBJ databases">
        <title>Insights into the chromosomal genome structure of Flemingia macrophylla.</title>
        <authorList>
            <person name="Ding Y."/>
            <person name="Zhao Y."/>
            <person name="Bi W."/>
            <person name="Wu M."/>
            <person name="Zhao G."/>
            <person name="Gong Y."/>
            <person name="Li W."/>
            <person name="Zhang P."/>
        </authorList>
    </citation>
    <scope>NUCLEOTIDE SEQUENCE [LARGE SCALE GENOMIC DNA]</scope>
    <source>
        <strain evidence="2">DYQJB</strain>
        <tissue evidence="2">Leaf</tissue>
    </source>
</reference>
<organism evidence="2 3">
    <name type="scientific">Flemingia macrophylla</name>
    <dbReference type="NCBI Taxonomy" id="520843"/>
    <lineage>
        <taxon>Eukaryota</taxon>
        <taxon>Viridiplantae</taxon>
        <taxon>Streptophyta</taxon>
        <taxon>Embryophyta</taxon>
        <taxon>Tracheophyta</taxon>
        <taxon>Spermatophyta</taxon>
        <taxon>Magnoliopsida</taxon>
        <taxon>eudicotyledons</taxon>
        <taxon>Gunneridae</taxon>
        <taxon>Pentapetalae</taxon>
        <taxon>rosids</taxon>
        <taxon>fabids</taxon>
        <taxon>Fabales</taxon>
        <taxon>Fabaceae</taxon>
        <taxon>Papilionoideae</taxon>
        <taxon>50 kb inversion clade</taxon>
        <taxon>NPAAA clade</taxon>
        <taxon>indigoferoid/millettioid clade</taxon>
        <taxon>Phaseoleae</taxon>
        <taxon>Flemingia</taxon>
    </lineage>
</organism>
<dbReference type="Gene3D" id="2.40.70.10">
    <property type="entry name" value="Acid Proteases"/>
    <property type="match status" value="1"/>
</dbReference>
<sequence>MSWFRLVNIFFFANFYILDMEEGFSHSSIPIILGKPFLKTGRTKIDVHVGTLSMEFSDIVVQFNILDAMKHPFEDHSIFRVELLDELVDEHIFDSFYDHDFPSLTDLYTCLTCIESKSDILDVVHIDFIKSKCINHVVGLKQKFDLLIEVQAAKPIPTSLVPSIVQPPPTLELKPLPENLKYAYLEDDEKLPVIISTSLMVDQEEKLLQVLKKHKKAIGWTLANIPGISPSMCMYKILLKDEAKPVRQTQRRLNPMIIDVMKKEVTKFFQAVIIYPISVNHWVSPVQVAPRRQAS</sequence>
<dbReference type="PANTHER" id="PTHR33067:SF9">
    <property type="entry name" value="RNA-DIRECTED DNA POLYMERASE"/>
    <property type="match status" value="1"/>
</dbReference>
<evidence type="ECO:0000256" key="1">
    <source>
        <dbReference type="SAM" id="SignalP"/>
    </source>
</evidence>
<feature type="signal peptide" evidence="1">
    <location>
        <begin position="1"/>
        <end position="20"/>
    </location>
</feature>
<dbReference type="SUPFAM" id="SSF56672">
    <property type="entry name" value="DNA/RNA polymerases"/>
    <property type="match status" value="1"/>
</dbReference>
<proteinExistence type="predicted"/>
<gene>
    <name evidence="2" type="ORF">Fmac_025359</name>
</gene>
<evidence type="ECO:0000313" key="2">
    <source>
        <dbReference type="EMBL" id="KAL2326301.1"/>
    </source>
</evidence>
<comment type="caution">
    <text evidence="2">The sequence shown here is derived from an EMBL/GenBank/DDBJ whole genome shotgun (WGS) entry which is preliminary data.</text>
</comment>
<accession>A0ABD1LS57</accession>
<dbReference type="EMBL" id="JBGMDY010000008">
    <property type="protein sequence ID" value="KAL2326301.1"/>
    <property type="molecule type" value="Genomic_DNA"/>
</dbReference>
<dbReference type="AlphaFoldDB" id="A0ABD1LS57"/>
<keyword evidence="1" id="KW-0732">Signal</keyword>
<feature type="chain" id="PRO_5044742962" description="Reverse transcriptase domain-containing protein" evidence="1">
    <location>
        <begin position="21"/>
        <end position="295"/>
    </location>
</feature>
<protein>
    <recommendedName>
        <fullName evidence="4">Reverse transcriptase domain-containing protein</fullName>
    </recommendedName>
</protein>
<dbReference type="PANTHER" id="PTHR33067">
    <property type="entry name" value="RNA-DIRECTED DNA POLYMERASE-RELATED"/>
    <property type="match status" value="1"/>
</dbReference>
<name>A0ABD1LS57_9FABA</name>
<dbReference type="InterPro" id="IPR043502">
    <property type="entry name" value="DNA/RNA_pol_sf"/>
</dbReference>